<dbReference type="Gene3D" id="3.40.50.1820">
    <property type="entry name" value="alpha/beta hydrolase"/>
    <property type="match status" value="1"/>
</dbReference>
<feature type="chain" id="PRO_5045685543" evidence="4">
    <location>
        <begin position="28"/>
        <end position="491"/>
    </location>
</feature>
<keyword evidence="8" id="KW-1185">Reference proteome</keyword>
<dbReference type="EMBL" id="JAVREJ010000033">
    <property type="protein sequence ID" value="MDT0353468.1"/>
    <property type="molecule type" value="Genomic_DNA"/>
</dbReference>
<feature type="domain" description="AB hydrolase-1" evidence="5">
    <location>
        <begin position="116"/>
        <end position="268"/>
    </location>
</feature>
<dbReference type="GO" id="GO:0016787">
    <property type="term" value="F:hydrolase activity"/>
    <property type="evidence" value="ECO:0007669"/>
    <property type="project" value="UniProtKB-KW"/>
</dbReference>
<evidence type="ECO:0000256" key="4">
    <source>
        <dbReference type="SAM" id="SignalP"/>
    </source>
</evidence>
<dbReference type="PANTHER" id="PTHR43248:SF29">
    <property type="entry name" value="TRIPEPTIDYL AMINOPEPTIDASE"/>
    <property type="match status" value="1"/>
</dbReference>
<dbReference type="RefSeq" id="WP_311559981.1">
    <property type="nucleotide sequence ID" value="NZ_JAVREJ010000033.1"/>
</dbReference>
<feature type="signal peptide" evidence="4">
    <location>
        <begin position="1"/>
        <end position="27"/>
    </location>
</feature>
<comment type="similarity">
    <text evidence="1">Belongs to the peptidase S33 family.</text>
</comment>
<dbReference type="Pfam" id="PF00561">
    <property type="entry name" value="Abhydrolase_1"/>
    <property type="match status" value="1"/>
</dbReference>
<keyword evidence="3 7" id="KW-0378">Hydrolase</keyword>
<keyword evidence="2 4" id="KW-0732">Signal</keyword>
<reference evidence="8" key="1">
    <citation type="submission" date="2023-07" db="EMBL/GenBank/DDBJ databases">
        <title>30 novel species of actinomycetes from the DSMZ collection.</title>
        <authorList>
            <person name="Nouioui I."/>
        </authorList>
    </citation>
    <scope>NUCLEOTIDE SEQUENCE [LARGE SCALE GENOMIC DNA]</scope>
    <source>
        <strain evidence="8">DSM 45834</strain>
    </source>
</reference>
<dbReference type="InterPro" id="IPR029058">
    <property type="entry name" value="AB_hydrolase_fold"/>
</dbReference>
<sequence length="491" mass="51064">MPRIRLVNVAVVLALALTVAACAPAPAAPSAAPPPAPPVPALDWTDCGDGFQCTTIEVPKYWNAPDGEKITLAMTKMPATGTRTGAIFVNWGGPGDPGNASIRTRGQAIADATGGTMDIITWDPRGLAVSTPISCPEGNLQYFEADPATPEGLRSMADAAQQRNAACTARYGSYLDVIGTVPGVRDLEAMRVAAGEPVLNFLGLSYGTRIGATYAAMFPGTVGNMVLDGSMSQKGTVRDTAFGMVRSGQDSLDRWFARCAAKPDCAFGPDPGAGYDALFAKVRAEQPVVPGTDGKRLTVGLLYQVVLAGLVDYAGSQELAEQVIADYRTKGDPSGLYAVGMAIAGRKPDGTFSNGPEIFQFVSCADWPTRLTLADVQADADEAARMSPRIGAFAATFALTNATACPPAKDGPLPLPTEPVAGKVLIMGNVSDAETPLENGEELRSMIPGARLMVLETMGHTGFYRSQCLASAAGATLTRGELPADGTRCPA</sequence>
<dbReference type="Pfam" id="PF08386">
    <property type="entry name" value="Abhydrolase_4"/>
    <property type="match status" value="1"/>
</dbReference>
<evidence type="ECO:0000259" key="5">
    <source>
        <dbReference type="Pfam" id="PF00561"/>
    </source>
</evidence>
<proteinExistence type="inferred from homology"/>
<evidence type="ECO:0000259" key="6">
    <source>
        <dbReference type="Pfam" id="PF08386"/>
    </source>
</evidence>
<feature type="domain" description="Peptidase S33 tripeptidyl aminopeptidase-like C-terminal" evidence="6">
    <location>
        <begin position="409"/>
        <end position="489"/>
    </location>
</feature>
<dbReference type="InterPro" id="IPR000073">
    <property type="entry name" value="AB_hydrolase_1"/>
</dbReference>
<protein>
    <submittedName>
        <fullName evidence="7">Alpha/beta fold hydrolase</fullName>
    </submittedName>
</protein>
<dbReference type="PANTHER" id="PTHR43248">
    <property type="entry name" value="2-SUCCINYL-6-HYDROXY-2,4-CYCLOHEXADIENE-1-CARBOXYLATE SYNTHASE"/>
    <property type="match status" value="1"/>
</dbReference>
<dbReference type="InterPro" id="IPR051601">
    <property type="entry name" value="Serine_prot/Carboxylest_S33"/>
</dbReference>
<comment type="caution">
    <text evidence="7">The sequence shown here is derived from an EMBL/GenBank/DDBJ whole genome shotgun (WGS) entry which is preliminary data.</text>
</comment>
<dbReference type="PROSITE" id="PS51257">
    <property type="entry name" value="PROKAR_LIPOPROTEIN"/>
    <property type="match status" value="1"/>
</dbReference>
<organism evidence="7 8">
    <name type="scientific">Pseudonocardia charpentierae</name>
    <dbReference type="NCBI Taxonomy" id="3075545"/>
    <lineage>
        <taxon>Bacteria</taxon>
        <taxon>Bacillati</taxon>
        <taxon>Actinomycetota</taxon>
        <taxon>Actinomycetes</taxon>
        <taxon>Pseudonocardiales</taxon>
        <taxon>Pseudonocardiaceae</taxon>
        <taxon>Pseudonocardia</taxon>
    </lineage>
</organism>
<dbReference type="SUPFAM" id="SSF53474">
    <property type="entry name" value="alpha/beta-Hydrolases"/>
    <property type="match status" value="1"/>
</dbReference>
<evidence type="ECO:0000256" key="3">
    <source>
        <dbReference type="ARBA" id="ARBA00022801"/>
    </source>
</evidence>
<evidence type="ECO:0000256" key="1">
    <source>
        <dbReference type="ARBA" id="ARBA00010088"/>
    </source>
</evidence>
<evidence type="ECO:0000313" key="7">
    <source>
        <dbReference type="EMBL" id="MDT0353468.1"/>
    </source>
</evidence>
<gene>
    <name evidence="7" type="ORF">RM445_28615</name>
</gene>
<dbReference type="InterPro" id="IPR013595">
    <property type="entry name" value="Pept_S33_TAP-like_C"/>
</dbReference>
<dbReference type="Proteomes" id="UP001183202">
    <property type="component" value="Unassembled WGS sequence"/>
</dbReference>
<evidence type="ECO:0000256" key="2">
    <source>
        <dbReference type="ARBA" id="ARBA00022729"/>
    </source>
</evidence>
<evidence type="ECO:0000313" key="8">
    <source>
        <dbReference type="Proteomes" id="UP001183202"/>
    </source>
</evidence>
<name>A0ABU2NKE2_9PSEU</name>
<accession>A0ABU2NKE2</accession>